<proteinExistence type="inferred from homology"/>
<feature type="signal peptide" evidence="7">
    <location>
        <begin position="1"/>
        <end position="19"/>
    </location>
</feature>
<organism evidence="9 10">
    <name type="scientific">Heterodermia speciosa</name>
    <dbReference type="NCBI Taxonomy" id="116794"/>
    <lineage>
        <taxon>Eukaryota</taxon>
        <taxon>Fungi</taxon>
        <taxon>Dikarya</taxon>
        <taxon>Ascomycota</taxon>
        <taxon>Pezizomycotina</taxon>
        <taxon>Lecanoromycetes</taxon>
        <taxon>OSLEUM clade</taxon>
        <taxon>Lecanoromycetidae</taxon>
        <taxon>Caliciales</taxon>
        <taxon>Physciaceae</taxon>
        <taxon>Heterodermia</taxon>
    </lineage>
</organism>
<feature type="chain" id="PRO_5034407781" evidence="7">
    <location>
        <begin position="20"/>
        <end position="342"/>
    </location>
</feature>
<sequence>MLTFLSVVLSAVLISQALAIPLTPTSPDSSNNVPRDASPDIGTFNIVSARELELIARGGTGSVTVTPTQYDSEYLVPVQVGPASTAKTYKLDLDTGSNQFIIYGPSQTIVEPVTIGGITVSQTVQFQPNSGQFQTDTTSDGILGLAFSSGSSPKTFFENAAPSLAQSLFTVNLKKAAPGTLTFGTIETTQYTGAITYVSVNTANGWWEITSNGYAIGSGAFVSASIDALIDTGTTLLYLPTTIVSAYYAKVAGSKYDSTQGGYTFPCSATLPSITLGIGSYRAVAPGNYLNYAPVSSTTCFGGVQRNTGIGFSIFGTVFLKSQFVVFKGPGSPMVGFAAKPL</sequence>
<evidence type="ECO:0000313" key="10">
    <source>
        <dbReference type="Proteomes" id="UP000664521"/>
    </source>
</evidence>
<evidence type="ECO:0000256" key="3">
    <source>
        <dbReference type="ARBA" id="ARBA00022750"/>
    </source>
</evidence>
<dbReference type="EMBL" id="CAJPDS010000003">
    <property type="protein sequence ID" value="CAF9905359.1"/>
    <property type="molecule type" value="Genomic_DNA"/>
</dbReference>
<dbReference type="InterPro" id="IPR001969">
    <property type="entry name" value="Aspartic_peptidase_AS"/>
</dbReference>
<keyword evidence="9" id="KW-0675">Receptor</keyword>
<feature type="disulfide bond" evidence="5">
    <location>
        <begin position="267"/>
        <end position="300"/>
    </location>
</feature>
<evidence type="ECO:0000256" key="1">
    <source>
        <dbReference type="ARBA" id="ARBA00007447"/>
    </source>
</evidence>
<comment type="similarity">
    <text evidence="1 6">Belongs to the peptidase A1 family.</text>
</comment>
<protein>
    <submittedName>
        <fullName evidence="9">Type I transmembrane sorting receptor</fullName>
    </submittedName>
</protein>
<keyword evidence="4 6" id="KW-0378">Hydrolase</keyword>
<keyword evidence="10" id="KW-1185">Reference proteome</keyword>
<keyword evidence="7" id="KW-0732">Signal</keyword>
<evidence type="ECO:0000256" key="6">
    <source>
        <dbReference type="RuleBase" id="RU000454"/>
    </source>
</evidence>
<comment type="caution">
    <text evidence="9">The sequence shown here is derived from an EMBL/GenBank/DDBJ whole genome shotgun (WGS) entry which is preliminary data.</text>
</comment>
<dbReference type="PROSITE" id="PS00141">
    <property type="entry name" value="ASP_PROTEASE"/>
    <property type="match status" value="1"/>
</dbReference>
<dbReference type="PROSITE" id="PS51767">
    <property type="entry name" value="PEPTIDASE_A1"/>
    <property type="match status" value="1"/>
</dbReference>
<name>A0A8H3EF22_9LECA</name>
<dbReference type="Proteomes" id="UP000664521">
    <property type="component" value="Unassembled WGS sequence"/>
</dbReference>
<evidence type="ECO:0000256" key="4">
    <source>
        <dbReference type="ARBA" id="ARBA00022801"/>
    </source>
</evidence>
<gene>
    <name evidence="9" type="primary">PEP1_3</name>
    <name evidence="9" type="ORF">HETSPECPRED_004966</name>
</gene>
<keyword evidence="5" id="KW-1015">Disulfide bond</keyword>
<dbReference type="Pfam" id="PF00026">
    <property type="entry name" value="Asp"/>
    <property type="match status" value="1"/>
</dbReference>
<dbReference type="InterPro" id="IPR001461">
    <property type="entry name" value="Aspartic_peptidase_A1"/>
</dbReference>
<dbReference type="Gene3D" id="2.40.70.10">
    <property type="entry name" value="Acid Proteases"/>
    <property type="match status" value="2"/>
</dbReference>
<evidence type="ECO:0000256" key="5">
    <source>
        <dbReference type="PIRSR" id="PIRSR601461-2"/>
    </source>
</evidence>
<evidence type="ECO:0000259" key="8">
    <source>
        <dbReference type="PROSITE" id="PS51767"/>
    </source>
</evidence>
<keyword evidence="3 6" id="KW-0064">Aspartyl protease</keyword>
<keyword evidence="2 6" id="KW-0645">Protease</keyword>
<dbReference type="OrthoDB" id="2747330at2759"/>
<reference evidence="9" key="1">
    <citation type="submission" date="2021-03" db="EMBL/GenBank/DDBJ databases">
        <authorList>
            <person name="Tagirdzhanova G."/>
        </authorList>
    </citation>
    <scope>NUCLEOTIDE SEQUENCE</scope>
</reference>
<dbReference type="GO" id="GO:0006508">
    <property type="term" value="P:proteolysis"/>
    <property type="evidence" value="ECO:0007669"/>
    <property type="project" value="UniProtKB-KW"/>
</dbReference>
<evidence type="ECO:0000256" key="7">
    <source>
        <dbReference type="SAM" id="SignalP"/>
    </source>
</evidence>
<dbReference type="SUPFAM" id="SSF50630">
    <property type="entry name" value="Acid proteases"/>
    <property type="match status" value="1"/>
</dbReference>
<keyword evidence="9" id="KW-0472">Membrane</keyword>
<evidence type="ECO:0000256" key="2">
    <source>
        <dbReference type="ARBA" id="ARBA00022670"/>
    </source>
</evidence>
<dbReference type="PANTHER" id="PTHR47966:SF2">
    <property type="entry name" value="ASPERGILLOPEPSIN-1-RELATED"/>
    <property type="match status" value="1"/>
</dbReference>
<dbReference type="InterPro" id="IPR021109">
    <property type="entry name" value="Peptidase_aspartic_dom_sf"/>
</dbReference>
<dbReference type="PRINTS" id="PR00792">
    <property type="entry name" value="PEPSIN"/>
</dbReference>
<accession>A0A8H3EF22</accession>
<dbReference type="InterPro" id="IPR033121">
    <property type="entry name" value="PEPTIDASE_A1"/>
</dbReference>
<dbReference type="GO" id="GO:0004190">
    <property type="term" value="F:aspartic-type endopeptidase activity"/>
    <property type="evidence" value="ECO:0007669"/>
    <property type="project" value="UniProtKB-KW"/>
</dbReference>
<dbReference type="AlphaFoldDB" id="A0A8H3EF22"/>
<feature type="domain" description="Peptidase A1" evidence="8">
    <location>
        <begin position="35"/>
        <end position="338"/>
    </location>
</feature>
<dbReference type="PANTHER" id="PTHR47966">
    <property type="entry name" value="BETA-SITE APP-CLEAVING ENZYME, ISOFORM A-RELATED"/>
    <property type="match status" value="1"/>
</dbReference>
<dbReference type="FunFam" id="2.40.70.10:FF:000024">
    <property type="entry name" value="Endothiapepsin"/>
    <property type="match status" value="1"/>
</dbReference>
<keyword evidence="9" id="KW-0812">Transmembrane</keyword>
<evidence type="ECO:0000313" key="9">
    <source>
        <dbReference type="EMBL" id="CAF9905359.1"/>
    </source>
</evidence>